<evidence type="ECO:0000313" key="1">
    <source>
        <dbReference type="EMBL" id="KRT55029.1"/>
    </source>
</evidence>
<proteinExistence type="predicted"/>
<gene>
    <name evidence="1" type="ORF">Ga0074115_1131</name>
</gene>
<comment type="caution">
    <text evidence="1">The sequence shown here is derived from an EMBL/GenBank/DDBJ whole genome shotgun (WGS) entry which is preliminary data.</text>
</comment>
<protein>
    <submittedName>
        <fullName evidence="1">Uncharacterized protein</fullName>
    </submittedName>
</protein>
<keyword evidence="2" id="KW-1185">Reference proteome</keyword>
<dbReference type="AlphaFoldDB" id="A0A0T5YY27"/>
<reference evidence="1 2" key="1">
    <citation type="submission" date="2015-11" db="EMBL/GenBank/DDBJ databases">
        <title>The genome of Candidatus Endoriftia persephone in Ridgeia piscesae and population structure of the North Eastern Pacific vestimentiferan symbionts.</title>
        <authorList>
            <person name="Perez M."/>
            <person name="Juniper K.S."/>
        </authorList>
    </citation>
    <scope>NUCLEOTIDE SEQUENCE [LARGE SCALE GENOMIC DNA]</scope>
    <source>
        <strain evidence="1">Ind11</strain>
    </source>
</reference>
<sequence>MDLYAFLHALYALSWLIKVWSRELSLPYQIIITIYLRCL</sequence>
<accession>A0A0T5YY27</accession>
<dbReference type="EMBL" id="LDXT01000084">
    <property type="protein sequence ID" value="KRT55029.1"/>
    <property type="molecule type" value="Genomic_DNA"/>
</dbReference>
<organism evidence="1 2">
    <name type="scientific">endosymbiont of Ridgeia piscesae</name>
    <dbReference type="NCBI Taxonomy" id="54398"/>
    <lineage>
        <taxon>Bacteria</taxon>
        <taxon>Pseudomonadati</taxon>
        <taxon>Pseudomonadota</taxon>
        <taxon>Gammaproteobacteria</taxon>
        <taxon>sulfur-oxidizing symbionts</taxon>
    </lineage>
</organism>
<name>A0A0T5YY27_9GAMM</name>
<evidence type="ECO:0000313" key="2">
    <source>
        <dbReference type="Proteomes" id="UP000051634"/>
    </source>
</evidence>
<dbReference type="Proteomes" id="UP000051634">
    <property type="component" value="Unassembled WGS sequence"/>
</dbReference>